<evidence type="ECO:0000313" key="3">
    <source>
        <dbReference type="Proteomes" id="UP001241110"/>
    </source>
</evidence>
<comment type="caution">
    <text evidence="2">The sequence shown here is derived from an EMBL/GenBank/DDBJ whole genome shotgun (WGS) entry which is preliminary data.</text>
</comment>
<dbReference type="Proteomes" id="UP001241110">
    <property type="component" value="Unassembled WGS sequence"/>
</dbReference>
<reference evidence="2" key="1">
    <citation type="submission" date="2023-05" db="EMBL/GenBank/DDBJ databases">
        <authorList>
            <person name="Zhang X."/>
        </authorList>
    </citation>
    <scope>NUCLEOTIDE SEQUENCE</scope>
    <source>
        <strain evidence="2">YF14B1</strain>
    </source>
</reference>
<evidence type="ECO:0000256" key="1">
    <source>
        <dbReference type="SAM" id="Phobius"/>
    </source>
</evidence>
<dbReference type="AlphaFoldDB" id="A0AAE3QYI1"/>
<organism evidence="2 3">
    <name type="scientific">Xanthocytophaga flava</name>
    <dbReference type="NCBI Taxonomy" id="3048013"/>
    <lineage>
        <taxon>Bacteria</taxon>
        <taxon>Pseudomonadati</taxon>
        <taxon>Bacteroidota</taxon>
        <taxon>Cytophagia</taxon>
        <taxon>Cytophagales</taxon>
        <taxon>Rhodocytophagaceae</taxon>
        <taxon>Xanthocytophaga</taxon>
    </lineage>
</organism>
<accession>A0AAE3QYI1</accession>
<evidence type="ECO:0000313" key="2">
    <source>
        <dbReference type="EMBL" id="MDJ1485788.1"/>
    </source>
</evidence>
<sequence length="326" mass="37536">MSVMTPEEFDQIVKNKIDELTYVPDLDYMEDAIWQKVYSKIKMRLFGFPFLWIGIFLMIIVGLVATQLQNNIVKTSHDPKTQSAMQRAPVTPSKDLSAKTIENDHGIRQSVMQTAVPVMSEVIEPAKEIVSAQPIITMDKRKMLVDQIYSDYIHDSTYTYTLQKDSQSQMRPLSMLVPDHTSELIDKVQPETSHQNYLWLSSDRIIIGNRWFKPLSQRLSLGYGLGAGQSFYVAETNTVLSMPTLEIPVELRYYLIPREKRFTAFMYTLLNGSFTANTSQLTVITGAKAQYRLWQNSRSAGFLFADIPMYRRQLFLKGNTYQQPLR</sequence>
<protein>
    <submittedName>
        <fullName evidence="2">Uncharacterized protein</fullName>
    </submittedName>
</protein>
<feature type="transmembrane region" description="Helical" evidence="1">
    <location>
        <begin position="45"/>
        <end position="65"/>
    </location>
</feature>
<dbReference type="EMBL" id="JASJOS010000023">
    <property type="protein sequence ID" value="MDJ1485788.1"/>
    <property type="molecule type" value="Genomic_DNA"/>
</dbReference>
<gene>
    <name evidence="2" type="ORF">QNI16_35230</name>
</gene>
<keyword evidence="1" id="KW-1133">Transmembrane helix</keyword>
<dbReference type="RefSeq" id="WP_313988808.1">
    <property type="nucleotide sequence ID" value="NZ_JASJOS010000023.1"/>
</dbReference>
<name>A0AAE3QYI1_9BACT</name>
<keyword evidence="1" id="KW-0812">Transmembrane</keyword>
<proteinExistence type="predicted"/>
<keyword evidence="1" id="KW-0472">Membrane</keyword>